<feature type="region of interest" description="Disordered" evidence="1">
    <location>
        <begin position="1"/>
        <end position="107"/>
    </location>
</feature>
<feature type="compositionally biased region" description="Acidic residues" evidence="1">
    <location>
        <begin position="45"/>
        <end position="61"/>
    </location>
</feature>
<dbReference type="EMBL" id="JAHFXF010000054">
    <property type="protein sequence ID" value="KAG9698403.1"/>
    <property type="molecule type" value="Genomic_DNA"/>
</dbReference>
<sequence length="146" mass="16321">MDTDPPHPGGSASEGLDAIPSPNGVIANVTPPVLTSVATPPTELEVTDEVPDDDDYDEHEEDDLKRKNELEEMLEQADAMPRRTGTPKRRHDSDDDEDQNERDARNRDFGRIWRGRLLCGSTTSLYLWLCSRYMASLPHQLSSDSA</sequence>
<evidence type="ECO:0000313" key="2">
    <source>
        <dbReference type="EMBL" id="KAG9698403.1"/>
    </source>
</evidence>
<evidence type="ECO:0000313" key="3">
    <source>
        <dbReference type="Proteomes" id="UP000779574"/>
    </source>
</evidence>
<dbReference type="Proteomes" id="UP000779574">
    <property type="component" value="Unassembled WGS sequence"/>
</dbReference>
<accession>A0A9P8JBX5</accession>
<proteinExistence type="predicted"/>
<organism evidence="2 3">
    <name type="scientific">Aureobasidium melanogenum</name>
    <name type="common">Aureobasidium pullulans var. melanogenum</name>
    <dbReference type="NCBI Taxonomy" id="46634"/>
    <lineage>
        <taxon>Eukaryota</taxon>
        <taxon>Fungi</taxon>
        <taxon>Dikarya</taxon>
        <taxon>Ascomycota</taxon>
        <taxon>Pezizomycotina</taxon>
        <taxon>Dothideomycetes</taxon>
        <taxon>Dothideomycetidae</taxon>
        <taxon>Dothideales</taxon>
        <taxon>Saccotheciaceae</taxon>
        <taxon>Aureobasidium</taxon>
    </lineage>
</organism>
<reference evidence="2" key="1">
    <citation type="journal article" date="2021" name="J Fungi (Basel)">
        <title>Virulence traits and population genomics of the black yeast Aureobasidium melanogenum.</title>
        <authorList>
            <person name="Cernosa A."/>
            <person name="Sun X."/>
            <person name="Gostincar C."/>
            <person name="Fang C."/>
            <person name="Gunde-Cimerman N."/>
            <person name="Song Z."/>
        </authorList>
    </citation>
    <scope>NUCLEOTIDE SEQUENCE</scope>
    <source>
        <strain evidence="2">EXF-9911</strain>
    </source>
</reference>
<comment type="caution">
    <text evidence="2">The sequence shown here is derived from an EMBL/GenBank/DDBJ whole genome shotgun (WGS) entry which is preliminary data.</text>
</comment>
<gene>
    <name evidence="2" type="ORF">KCU76_g2286</name>
</gene>
<evidence type="ECO:0000256" key="1">
    <source>
        <dbReference type="SAM" id="MobiDB-lite"/>
    </source>
</evidence>
<reference evidence="2" key="2">
    <citation type="submission" date="2021-08" db="EMBL/GenBank/DDBJ databases">
        <authorList>
            <person name="Gostincar C."/>
            <person name="Sun X."/>
            <person name="Song Z."/>
            <person name="Gunde-Cimerman N."/>
        </authorList>
    </citation>
    <scope>NUCLEOTIDE SEQUENCE</scope>
    <source>
        <strain evidence="2">EXF-9911</strain>
    </source>
</reference>
<name>A0A9P8JBX5_AURME</name>
<protein>
    <submittedName>
        <fullName evidence="2">Uncharacterized protein</fullName>
    </submittedName>
</protein>
<dbReference type="AlphaFoldDB" id="A0A9P8JBX5"/>
<feature type="non-terminal residue" evidence="2">
    <location>
        <position position="146"/>
    </location>
</feature>